<reference evidence="1" key="1">
    <citation type="journal article" date="2020" name="Stud. Mycol.">
        <title>101 Dothideomycetes genomes: a test case for predicting lifestyles and emergence of pathogens.</title>
        <authorList>
            <person name="Haridas S."/>
            <person name="Albert R."/>
            <person name="Binder M."/>
            <person name="Bloem J."/>
            <person name="Labutti K."/>
            <person name="Salamov A."/>
            <person name="Andreopoulos B."/>
            <person name="Baker S."/>
            <person name="Barry K."/>
            <person name="Bills G."/>
            <person name="Bluhm B."/>
            <person name="Cannon C."/>
            <person name="Castanera R."/>
            <person name="Culley D."/>
            <person name="Daum C."/>
            <person name="Ezra D."/>
            <person name="Gonzalez J."/>
            <person name="Henrissat B."/>
            <person name="Kuo A."/>
            <person name="Liang C."/>
            <person name="Lipzen A."/>
            <person name="Lutzoni F."/>
            <person name="Magnuson J."/>
            <person name="Mondo S."/>
            <person name="Nolan M."/>
            <person name="Ohm R."/>
            <person name="Pangilinan J."/>
            <person name="Park H.-J."/>
            <person name="Ramirez L."/>
            <person name="Alfaro M."/>
            <person name="Sun H."/>
            <person name="Tritt A."/>
            <person name="Yoshinaga Y."/>
            <person name="Zwiers L.-H."/>
            <person name="Turgeon B."/>
            <person name="Goodwin S."/>
            <person name="Spatafora J."/>
            <person name="Crous P."/>
            <person name="Grigoriev I."/>
        </authorList>
    </citation>
    <scope>NUCLEOTIDE SEQUENCE</scope>
    <source>
        <strain evidence="1">CBS 675.92</strain>
    </source>
</reference>
<evidence type="ECO:0000313" key="2">
    <source>
        <dbReference type="Proteomes" id="UP000800035"/>
    </source>
</evidence>
<organism evidence="1 2">
    <name type="scientific">Byssothecium circinans</name>
    <dbReference type="NCBI Taxonomy" id="147558"/>
    <lineage>
        <taxon>Eukaryota</taxon>
        <taxon>Fungi</taxon>
        <taxon>Dikarya</taxon>
        <taxon>Ascomycota</taxon>
        <taxon>Pezizomycotina</taxon>
        <taxon>Dothideomycetes</taxon>
        <taxon>Pleosporomycetidae</taxon>
        <taxon>Pleosporales</taxon>
        <taxon>Massarineae</taxon>
        <taxon>Massarinaceae</taxon>
        <taxon>Byssothecium</taxon>
    </lineage>
</organism>
<evidence type="ECO:0000313" key="1">
    <source>
        <dbReference type="EMBL" id="KAF1962109.1"/>
    </source>
</evidence>
<name>A0A6A5UDS3_9PLEO</name>
<accession>A0A6A5UDS3</accession>
<dbReference type="AlphaFoldDB" id="A0A6A5UDS3"/>
<protein>
    <submittedName>
        <fullName evidence="1">Uncharacterized protein</fullName>
    </submittedName>
</protein>
<keyword evidence="2" id="KW-1185">Reference proteome</keyword>
<dbReference type="Proteomes" id="UP000800035">
    <property type="component" value="Unassembled WGS sequence"/>
</dbReference>
<proteinExistence type="predicted"/>
<sequence length="179" mass="19795">MACDAAGIQLNPHQRESLATDFVWDMQLLKDVRPVFTHASSRTSGDGCILFIGGRLVELKLQLQPFQIPCDLSRIADDELRTCSRYLSSILSSLDGLLSDKILDYPILSKRKGQLQGPNQKLVAIKDLMSFRYKASSDPSNRKQSGEPYKDGFSSEVLATFVDFDIGFSEAKALASSLT</sequence>
<gene>
    <name evidence="1" type="ORF">CC80DRAFT_487646</name>
</gene>
<dbReference type="EMBL" id="ML976979">
    <property type="protein sequence ID" value="KAF1962109.1"/>
    <property type="molecule type" value="Genomic_DNA"/>
</dbReference>